<feature type="compositionally biased region" description="Polar residues" evidence="9">
    <location>
        <begin position="276"/>
        <end position="286"/>
    </location>
</feature>
<keyword evidence="6" id="KW-0862">Zinc</keyword>
<dbReference type="GO" id="GO:0042834">
    <property type="term" value="F:peptidoglycan binding"/>
    <property type="evidence" value="ECO:0007669"/>
    <property type="project" value="InterPro"/>
</dbReference>
<dbReference type="Gene3D" id="2.70.70.10">
    <property type="entry name" value="Glucose Permease (Domain IIA)"/>
    <property type="match status" value="1"/>
</dbReference>
<dbReference type="AlphaFoldDB" id="E3BJL5"/>
<dbReference type="InterPro" id="IPR016047">
    <property type="entry name" value="M23ase_b-sheet_dom"/>
</dbReference>
<keyword evidence="7" id="KW-0482">Metalloprotease</keyword>
<dbReference type="STRING" id="796620.VIBC2010_07439"/>
<evidence type="ECO:0000256" key="6">
    <source>
        <dbReference type="ARBA" id="ARBA00022833"/>
    </source>
</evidence>
<evidence type="ECO:0000256" key="7">
    <source>
        <dbReference type="ARBA" id="ARBA00023049"/>
    </source>
</evidence>
<keyword evidence="5" id="KW-0378">Hydrolase</keyword>
<comment type="pathway">
    <text evidence="8">Cell wall degradation; peptidoglycan degradation.</text>
</comment>
<comment type="cofactor">
    <cofactor evidence="1">
        <name>Zn(2+)</name>
        <dbReference type="ChEBI" id="CHEBI:29105"/>
    </cofactor>
</comment>
<dbReference type="Gene3D" id="3.10.450.350">
    <property type="match status" value="2"/>
</dbReference>
<accession>E3BJL5</accession>
<evidence type="ECO:0000313" key="13">
    <source>
        <dbReference type="EMBL" id="EFP96784.1"/>
    </source>
</evidence>
<dbReference type="eggNOG" id="COG1388">
    <property type="taxonomic scope" value="Bacteria"/>
</dbReference>
<dbReference type="Pfam" id="PF19425">
    <property type="entry name" value="Csd3_N2"/>
    <property type="match status" value="1"/>
</dbReference>
<dbReference type="CDD" id="cd12797">
    <property type="entry name" value="M23_peptidase"/>
    <property type="match status" value="1"/>
</dbReference>
<dbReference type="PANTHER" id="PTHR21666:SF292">
    <property type="entry name" value="MUREIN DD-ENDOPEPTIDASE MEPM"/>
    <property type="match status" value="1"/>
</dbReference>
<organism evidence="13 14">
    <name type="scientific">Vibrio caribbeanicus ATCC BAA-2122</name>
    <dbReference type="NCBI Taxonomy" id="796620"/>
    <lineage>
        <taxon>Bacteria</taxon>
        <taxon>Pseudomonadati</taxon>
        <taxon>Pseudomonadota</taxon>
        <taxon>Gammaproteobacteria</taxon>
        <taxon>Vibrionales</taxon>
        <taxon>Vibrionaceae</taxon>
        <taxon>Vibrio</taxon>
    </lineage>
</organism>
<dbReference type="GO" id="GO:0006508">
    <property type="term" value="P:proteolysis"/>
    <property type="evidence" value="ECO:0007669"/>
    <property type="project" value="UniProtKB-KW"/>
</dbReference>
<gene>
    <name evidence="13" type="ORF">VIBC2010_07439</name>
</gene>
<dbReference type="InterPro" id="IPR045834">
    <property type="entry name" value="Csd3_N2"/>
</dbReference>
<evidence type="ECO:0000256" key="1">
    <source>
        <dbReference type="ARBA" id="ARBA00001947"/>
    </source>
</evidence>
<dbReference type="Proteomes" id="UP000002943">
    <property type="component" value="Unassembled WGS sequence"/>
</dbReference>
<dbReference type="InterPro" id="IPR011055">
    <property type="entry name" value="Dup_hybrid_motif"/>
</dbReference>
<dbReference type="MEROPS" id="M23.014"/>
<feature type="domain" description="Opacity-associated protein A LysM-like" evidence="11">
    <location>
        <begin position="53"/>
        <end position="134"/>
    </location>
</feature>
<keyword evidence="4" id="KW-0479">Metal-binding</keyword>
<protein>
    <submittedName>
        <fullName evidence="13">Cell wall endopeptidase family M23/M37</fullName>
    </submittedName>
</protein>
<evidence type="ECO:0000256" key="3">
    <source>
        <dbReference type="ARBA" id="ARBA00022670"/>
    </source>
</evidence>
<proteinExistence type="predicted"/>
<evidence type="ECO:0000256" key="5">
    <source>
        <dbReference type="ARBA" id="ARBA00022801"/>
    </source>
</evidence>
<reference evidence="13 14" key="1">
    <citation type="journal article" date="2012" name="Int. J. Syst. Evol. Microbiol.">
        <title>Vibrio caribbeanicus sp. nov., isolated from the marine sponge Scleritoderma cyanea.</title>
        <authorList>
            <person name="Hoffmann M."/>
            <person name="Monday S.R."/>
            <person name="Allard M.W."/>
            <person name="Strain E.A."/>
            <person name="Whittaker P."/>
            <person name="Naum M."/>
            <person name="McCarthy P.J."/>
            <person name="Lopez J.V."/>
            <person name="Fischer M."/>
            <person name="Brown E.W."/>
        </authorList>
    </citation>
    <scope>NUCLEOTIDE SEQUENCE [LARGE SCALE GENOMIC DNA]</scope>
    <source>
        <strain evidence="13 14">ATCC BAA-2122</strain>
    </source>
</reference>
<feature type="domain" description="Csd3-like second N-terminal" evidence="12">
    <location>
        <begin position="141"/>
        <end position="263"/>
    </location>
</feature>
<dbReference type="Pfam" id="PF01551">
    <property type="entry name" value="Peptidase_M23"/>
    <property type="match status" value="1"/>
</dbReference>
<dbReference type="GO" id="GO:0004222">
    <property type="term" value="F:metalloendopeptidase activity"/>
    <property type="evidence" value="ECO:0007669"/>
    <property type="project" value="TreeGrafter"/>
</dbReference>
<name>E3BJL5_9VIBR</name>
<dbReference type="PANTHER" id="PTHR21666">
    <property type="entry name" value="PEPTIDASE-RELATED"/>
    <property type="match status" value="1"/>
</dbReference>
<dbReference type="EMBL" id="AEIU01000069">
    <property type="protein sequence ID" value="EFP96784.1"/>
    <property type="molecule type" value="Genomic_DNA"/>
</dbReference>
<evidence type="ECO:0000259" key="12">
    <source>
        <dbReference type="Pfam" id="PF19425"/>
    </source>
</evidence>
<dbReference type="RefSeq" id="WP_009601216.1">
    <property type="nucleotide sequence ID" value="NZ_AEIU01000069.1"/>
</dbReference>
<dbReference type="GO" id="GO:0046872">
    <property type="term" value="F:metal ion binding"/>
    <property type="evidence" value="ECO:0007669"/>
    <property type="project" value="UniProtKB-KW"/>
</dbReference>
<evidence type="ECO:0000256" key="2">
    <source>
        <dbReference type="ARBA" id="ARBA00004196"/>
    </source>
</evidence>
<comment type="subcellular location">
    <subcellularLocation>
        <location evidence="2">Cell envelope</location>
    </subcellularLocation>
</comment>
<evidence type="ECO:0000313" key="14">
    <source>
        <dbReference type="Proteomes" id="UP000002943"/>
    </source>
</evidence>
<feature type="region of interest" description="Disordered" evidence="9">
    <location>
        <begin position="254"/>
        <end position="286"/>
    </location>
</feature>
<keyword evidence="14" id="KW-1185">Reference proteome</keyword>
<feature type="domain" description="M23ase beta-sheet core" evidence="10">
    <location>
        <begin position="275"/>
        <end position="368"/>
    </location>
</feature>
<evidence type="ECO:0000256" key="9">
    <source>
        <dbReference type="SAM" id="MobiDB-lite"/>
    </source>
</evidence>
<dbReference type="Pfam" id="PF04225">
    <property type="entry name" value="LysM_OapA"/>
    <property type="match status" value="1"/>
</dbReference>
<evidence type="ECO:0000256" key="8">
    <source>
        <dbReference type="ARBA" id="ARBA00060568"/>
    </source>
</evidence>
<dbReference type="eggNOG" id="COG0739">
    <property type="taxonomic scope" value="Bacteria"/>
</dbReference>
<dbReference type="SUPFAM" id="SSF51261">
    <property type="entry name" value="Duplicated hybrid motif"/>
    <property type="match status" value="1"/>
</dbReference>
<dbReference type="InterPro" id="IPR050570">
    <property type="entry name" value="Cell_wall_metabolism_enzyme"/>
</dbReference>
<dbReference type="FunFam" id="2.70.70.10:FF:000002">
    <property type="entry name" value="Murein DD-endopeptidase MepM"/>
    <property type="match status" value="1"/>
</dbReference>
<comment type="caution">
    <text evidence="13">The sequence shown here is derived from an EMBL/GenBank/DDBJ whole genome shotgun (WGS) entry which is preliminary data.</text>
</comment>
<evidence type="ECO:0000259" key="11">
    <source>
        <dbReference type="Pfam" id="PF04225"/>
    </source>
</evidence>
<evidence type="ECO:0000259" key="10">
    <source>
        <dbReference type="Pfam" id="PF01551"/>
    </source>
</evidence>
<keyword evidence="3" id="KW-0645">Protease</keyword>
<dbReference type="GO" id="GO:0030313">
    <property type="term" value="C:cell envelope"/>
    <property type="evidence" value="ECO:0007669"/>
    <property type="project" value="UniProtKB-SubCell"/>
</dbReference>
<sequence length="416" mass="46855">MVLSIPVLLAAVISGAQKNDRYHKTIELSLPDSSLALESSPTNESSYHHPDYEYVIQRGDSLSKIFEQLGFGYSDLMRIMETDLNYLALDTLRPGNTLRFWRDDKNTHLEKMELEFSLVDRAVYQRLDDGNYEFSDIKIPGEWKSFPLVGQIKGSFSQSVNSMGLGKSEIEQVVGLLKDKINFGRDLRAGDKFEVVQSRQFVGNTSTGNTEIQAIKIFNRGQVYSAYLHSDGQYYDENGDSLQRAFQREPVNGRYRMSSGFNPRRKHPVTGRISPHNGTDWATPTGTPIVSTGDGVVIMTRKHPYAGNYVVIEHGSRYKTRYLHLSKILVRKGQKVSRGQRIGLSGATGRVTGPHIHYELIDRGRPVNALTANIPMAQSVPKSQMVEFERNRYKMDKMLKVKEIELAQLEGGNASG</sequence>
<dbReference type="InterPro" id="IPR007340">
    <property type="entry name" value="LysM_Opacity-associatedA"/>
</dbReference>
<evidence type="ECO:0000256" key="4">
    <source>
        <dbReference type="ARBA" id="ARBA00022723"/>
    </source>
</evidence>